<dbReference type="AlphaFoldDB" id="A0AAV1TEG7"/>
<dbReference type="Proteomes" id="UP001162060">
    <property type="component" value="Unassembled WGS sequence"/>
</dbReference>
<name>A0AAV1TEG7_9STRA</name>
<accession>A0AAV1TEG7</accession>
<protein>
    <submittedName>
        <fullName evidence="1">Uncharacterized protein</fullName>
    </submittedName>
</protein>
<proteinExistence type="predicted"/>
<sequence>MASRNVKSTPFVVDLLVLAAVWLDLVRMSLLPENDSEIKSFDLFMILGISLIWCLGARDQAGVAHCESISASLEKGPGQRCGLVEAHASGYGLRGA</sequence>
<dbReference type="EMBL" id="CAKLBY020000045">
    <property type="protein sequence ID" value="CAK7916715.1"/>
    <property type="molecule type" value="Genomic_DNA"/>
</dbReference>
<organism evidence="1 2">
    <name type="scientific">Peronospora matthiolae</name>
    <dbReference type="NCBI Taxonomy" id="2874970"/>
    <lineage>
        <taxon>Eukaryota</taxon>
        <taxon>Sar</taxon>
        <taxon>Stramenopiles</taxon>
        <taxon>Oomycota</taxon>
        <taxon>Peronosporomycetes</taxon>
        <taxon>Peronosporales</taxon>
        <taxon>Peronosporaceae</taxon>
        <taxon>Peronospora</taxon>
    </lineage>
</organism>
<evidence type="ECO:0000313" key="1">
    <source>
        <dbReference type="EMBL" id="CAK7916715.1"/>
    </source>
</evidence>
<evidence type="ECO:0000313" key="2">
    <source>
        <dbReference type="Proteomes" id="UP001162060"/>
    </source>
</evidence>
<comment type="caution">
    <text evidence="1">The sequence shown here is derived from an EMBL/GenBank/DDBJ whole genome shotgun (WGS) entry which is preliminary data.</text>
</comment>
<gene>
    <name evidence="1" type="ORF">PM001_LOCUS5453</name>
</gene>
<reference evidence="1" key="1">
    <citation type="submission" date="2024-01" db="EMBL/GenBank/DDBJ databases">
        <authorList>
            <person name="Webb A."/>
        </authorList>
    </citation>
    <scope>NUCLEOTIDE SEQUENCE</scope>
    <source>
        <strain evidence="1">Pm1</strain>
    </source>
</reference>